<dbReference type="RefSeq" id="WP_206963162.1">
    <property type="nucleotide sequence ID" value="NZ_BAAAJJ010000020.1"/>
</dbReference>
<name>A0A939FA73_9ACTN</name>
<protein>
    <submittedName>
        <fullName evidence="1">Uncharacterized protein</fullName>
    </submittedName>
</protein>
<dbReference type="Proteomes" id="UP000664167">
    <property type="component" value="Unassembled WGS sequence"/>
</dbReference>
<evidence type="ECO:0000313" key="2">
    <source>
        <dbReference type="Proteomes" id="UP000664167"/>
    </source>
</evidence>
<sequence>MKINQIAKEILSEGLDDWVRLTAFIYHVEEFTNSATERRAAFVETLIFLLEEELMVVGDLGDQVIPWPGDADAVVARAVRECERLDWDPRLDGCWFANTDAGDRWAQDPAR</sequence>
<gene>
    <name evidence="1" type="ORF">J0695_18360</name>
</gene>
<comment type="caution">
    <text evidence="1">The sequence shown here is derived from an EMBL/GenBank/DDBJ whole genome shotgun (WGS) entry which is preliminary data.</text>
</comment>
<proteinExistence type="predicted"/>
<accession>A0A939FA73</accession>
<dbReference type="EMBL" id="JAFLRJ010000162">
    <property type="protein sequence ID" value="MBO0513747.1"/>
    <property type="molecule type" value="Genomic_DNA"/>
</dbReference>
<organism evidence="1 2">
    <name type="scientific">Streptomyces beijiangensis</name>
    <dbReference type="NCBI Taxonomy" id="163361"/>
    <lineage>
        <taxon>Bacteria</taxon>
        <taxon>Bacillati</taxon>
        <taxon>Actinomycetota</taxon>
        <taxon>Actinomycetes</taxon>
        <taxon>Kitasatosporales</taxon>
        <taxon>Streptomycetaceae</taxon>
        <taxon>Streptomyces</taxon>
    </lineage>
</organism>
<dbReference type="AlphaFoldDB" id="A0A939FA73"/>
<reference evidence="1" key="1">
    <citation type="submission" date="2021-03" db="EMBL/GenBank/DDBJ databases">
        <title>Streptomyces poriferae sp. nov., a novel marine sponge-derived Actinobacteria species with anti-MRSA activity.</title>
        <authorList>
            <person name="Sandoval-Powers M."/>
            <person name="Kralova S."/>
            <person name="Nguyen G.-S."/>
            <person name="Fawwal D."/>
            <person name="Degnes K."/>
            <person name="Klinkenberg G."/>
            <person name="Sletta H."/>
            <person name="Wentzel A."/>
            <person name="Liles M.R."/>
        </authorList>
    </citation>
    <scope>NUCLEOTIDE SEQUENCE</scope>
    <source>
        <strain evidence="1">DSM 41794</strain>
    </source>
</reference>
<evidence type="ECO:0000313" key="1">
    <source>
        <dbReference type="EMBL" id="MBO0513747.1"/>
    </source>
</evidence>
<keyword evidence="2" id="KW-1185">Reference proteome</keyword>